<accession>A0A9J6ZT98</accession>
<organism evidence="1 2">
    <name type="scientific">Xiashengella succiniciproducens</name>
    <dbReference type="NCBI Taxonomy" id="2949635"/>
    <lineage>
        <taxon>Bacteria</taxon>
        <taxon>Pseudomonadati</taxon>
        <taxon>Bacteroidota</taxon>
        <taxon>Bacteroidia</taxon>
        <taxon>Marinilabiliales</taxon>
        <taxon>Marinilabiliaceae</taxon>
        <taxon>Xiashengella</taxon>
    </lineage>
</organism>
<keyword evidence="2" id="KW-1185">Reference proteome</keyword>
<protein>
    <submittedName>
        <fullName evidence="1">Uncharacterized protein</fullName>
    </submittedName>
</protein>
<reference evidence="1" key="2">
    <citation type="submission" date="2022-06" db="EMBL/GenBank/DDBJ databases">
        <title>Xiashengella guii gen. nov. sp. nov., a bacterium isolated form anaerobic digestion tank.</title>
        <authorList>
            <person name="Huang H."/>
        </authorList>
    </citation>
    <scope>NUCLEOTIDE SEQUENCE</scope>
    <source>
        <strain evidence="1">Ai-910</strain>
    </source>
</reference>
<proteinExistence type="predicted"/>
<dbReference type="RefSeq" id="WP_250725261.1">
    <property type="nucleotide sequence ID" value="NZ_CP098400.1"/>
</dbReference>
<evidence type="ECO:0000313" key="1">
    <source>
        <dbReference type="EMBL" id="URW80817.1"/>
    </source>
</evidence>
<gene>
    <name evidence="1" type="ORF">M9189_05565</name>
</gene>
<reference evidence="1" key="1">
    <citation type="submission" date="2022-05" db="EMBL/GenBank/DDBJ databases">
        <authorList>
            <person name="Sun X."/>
        </authorList>
    </citation>
    <scope>NUCLEOTIDE SEQUENCE</scope>
    <source>
        <strain evidence="1">Ai-910</strain>
    </source>
</reference>
<dbReference type="KEGG" id="alkq:M9189_05565"/>
<dbReference type="Proteomes" id="UP001056426">
    <property type="component" value="Chromosome"/>
</dbReference>
<dbReference type="EMBL" id="CP098400">
    <property type="protein sequence ID" value="URW80817.1"/>
    <property type="molecule type" value="Genomic_DNA"/>
</dbReference>
<dbReference type="AlphaFoldDB" id="A0A9J6ZT98"/>
<sequence>MIRLTLYIVLLVKNRTNFDLDYRTDIQVQEGVEFEETSNVGIHAGVKVTEMWPYMIYNIALYEFSLKREAELEEEVFVY</sequence>
<name>A0A9J6ZT98_9BACT</name>
<evidence type="ECO:0000313" key="2">
    <source>
        <dbReference type="Proteomes" id="UP001056426"/>
    </source>
</evidence>